<dbReference type="AlphaFoldDB" id="M2LFS2"/>
<dbReference type="GeneID" id="19108003"/>
<gene>
    <name evidence="1" type="ORF">BAUCODRAFT_125838</name>
</gene>
<accession>M2LFS2</accession>
<name>M2LFS2_BAUPA</name>
<evidence type="ECO:0000313" key="1">
    <source>
        <dbReference type="EMBL" id="EMC92882.1"/>
    </source>
</evidence>
<proteinExistence type="predicted"/>
<dbReference type="EMBL" id="KB445561">
    <property type="protein sequence ID" value="EMC92882.1"/>
    <property type="molecule type" value="Genomic_DNA"/>
</dbReference>
<dbReference type="Proteomes" id="UP000011761">
    <property type="component" value="Unassembled WGS sequence"/>
</dbReference>
<evidence type="ECO:0000313" key="2">
    <source>
        <dbReference type="Proteomes" id="UP000011761"/>
    </source>
</evidence>
<protein>
    <submittedName>
        <fullName evidence="1">Uncharacterized protein</fullName>
    </submittedName>
</protein>
<dbReference type="RefSeq" id="XP_007680171.1">
    <property type="nucleotide sequence ID" value="XM_007681981.1"/>
</dbReference>
<organism evidence="1 2">
    <name type="scientific">Baudoinia panamericana (strain UAMH 10762)</name>
    <name type="common">Angels' share fungus</name>
    <name type="synonym">Baudoinia compniacensis (strain UAMH 10762)</name>
    <dbReference type="NCBI Taxonomy" id="717646"/>
    <lineage>
        <taxon>Eukaryota</taxon>
        <taxon>Fungi</taxon>
        <taxon>Dikarya</taxon>
        <taxon>Ascomycota</taxon>
        <taxon>Pezizomycotina</taxon>
        <taxon>Dothideomycetes</taxon>
        <taxon>Dothideomycetidae</taxon>
        <taxon>Mycosphaerellales</taxon>
        <taxon>Teratosphaeriaceae</taxon>
        <taxon>Baudoinia</taxon>
    </lineage>
</organism>
<dbReference type="HOGENOM" id="CLU_2512275_0_0_1"/>
<sequence length="85" mass="9360">MSIQCQAHSMLNYEQQHRYKYIALSASVSSNNNASMLVAADFDTIHFRGNGDSVCVARGLHVALVSDVEQNPATAPSWPHWLITS</sequence>
<reference evidence="1 2" key="1">
    <citation type="journal article" date="2012" name="PLoS Pathog.">
        <title>Diverse lifestyles and strategies of plant pathogenesis encoded in the genomes of eighteen Dothideomycetes fungi.</title>
        <authorList>
            <person name="Ohm R.A."/>
            <person name="Feau N."/>
            <person name="Henrissat B."/>
            <person name="Schoch C.L."/>
            <person name="Horwitz B.A."/>
            <person name="Barry K.W."/>
            <person name="Condon B.J."/>
            <person name="Copeland A.C."/>
            <person name="Dhillon B."/>
            <person name="Glaser F."/>
            <person name="Hesse C.N."/>
            <person name="Kosti I."/>
            <person name="LaButti K."/>
            <person name="Lindquist E.A."/>
            <person name="Lucas S."/>
            <person name="Salamov A.A."/>
            <person name="Bradshaw R.E."/>
            <person name="Ciuffetti L."/>
            <person name="Hamelin R.C."/>
            <person name="Kema G.H.J."/>
            <person name="Lawrence C."/>
            <person name="Scott J.A."/>
            <person name="Spatafora J.W."/>
            <person name="Turgeon B.G."/>
            <person name="de Wit P.J.G.M."/>
            <person name="Zhong S."/>
            <person name="Goodwin S.B."/>
            <person name="Grigoriev I.V."/>
        </authorList>
    </citation>
    <scope>NUCLEOTIDE SEQUENCE [LARGE SCALE GENOMIC DNA]</scope>
    <source>
        <strain evidence="1 2">UAMH 10762</strain>
    </source>
</reference>
<keyword evidence="2" id="KW-1185">Reference proteome</keyword>
<dbReference type="KEGG" id="bcom:BAUCODRAFT_125838"/>